<dbReference type="Proteomes" id="UP001300502">
    <property type="component" value="Unassembled WGS sequence"/>
</dbReference>
<dbReference type="GO" id="GO:0005524">
    <property type="term" value="F:ATP binding"/>
    <property type="evidence" value="ECO:0007669"/>
    <property type="project" value="UniProtKB-KW"/>
</dbReference>
<sequence length="559" mass="63428">MGKEEKMNLPPLKQQLNKYFGYENFRPLQEQVIRSILEGNDVFFLAPTGGGKSLCFQLPALLQNGKVSFVISPLVALIEDQVNKLNALNIKCYSILSCQGKKHKEKVFALLEEEPLENMLIYVTPECVSTARFQKILKFLYEKKRIGLFAVDEAHCISSWGHDFRPKYRKLEILKQLCSNVPILALTATATKMVTEDIISCLGMKQCVRFRQSFNRPNIFYQVIHESKLSTNAMDDMKLFISSFGNSSGIIYVRQREAAEKLCQELNAFDMKAGVYHAGKKTCEKQKVLKDWLSNSLRIICCTVAFGMGIDKPDVRFVIHFNLPTSLENFYQESGRAGRDGLPSCSRLYFFSSDFSLLQGMSRGKEHMPSTYLDKCSRGLEALYAFCNESICRRKQLVKYFGETLDSICDSCDICCSTEYNTISPAFSNWKMNDQRESLSSKCSENPSLTGRCSDISFTTFCKASTLLAEGRKAERYEKDSPSKQRMSETVDSGASSSGHKRPAVEVEIRKEDGKGRIRQRQTKNQVPKTQHSNQKTLSFWFSESVGTTKSYDLPLSPR</sequence>
<keyword evidence="3 11" id="KW-0547">Nucleotide-binding</keyword>
<evidence type="ECO:0000313" key="15">
    <source>
        <dbReference type="EMBL" id="KAK4528304.1"/>
    </source>
</evidence>
<dbReference type="InterPro" id="IPR004589">
    <property type="entry name" value="DNA_helicase_ATP-dep_RecQ"/>
</dbReference>
<dbReference type="InterPro" id="IPR011545">
    <property type="entry name" value="DEAD/DEAH_box_helicase_dom"/>
</dbReference>
<comment type="similarity">
    <text evidence="2 11">Belongs to the helicase family. RecQ subfamily.</text>
</comment>
<reference evidence="15 16" key="1">
    <citation type="submission" date="2022-07" db="EMBL/GenBank/DDBJ databases">
        <title>Genome-wide signatures of adaptation to extreme environments.</title>
        <authorList>
            <person name="Cho C.H."/>
            <person name="Yoon H.S."/>
        </authorList>
    </citation>
    <scope>NUCLEOTIDE SEQUENCE [LARGE SCALE GENOMIC DNA]</scope>
    <source>
        <strain evidence="15 16">108.79 E11</strain>
    </source>
</reference>
<feature type="compositionally biased region" description="Basic and acidic residues" evidence="12">
    <location>
        <begin position="473"/>
        <end position="489"/>
    </location>
</feature>
<evidence type="ECO:0000259" key="14">
    <source>
        <dbReference type="PROSITE" id="PS51194"/>
    </source>
</evidence>
<dbReference type="PROSITE" id="PS51192">
    <property type="entry name" value="HELICASE_ATP_BIND_1"/>
    <property type="match status" value="1"/>
</dbReference>
<keyword evidence="9 11" id="KW-0539">Nucleus</keyword>
<accession>A0AAV9ILR5</accession>
<evidence type="ECO:0000256" key="1">
    <source>
        <dbReference type="ARBA" id="ARBA00004123"/>
    </source>
</evidence>
<dbReference type="PANTHER" id="PTHR13710:SF153">
    <property type="entry name" value="RECQ-LIKE DNA HELICASE BLM"/>
    <property type="match status" value="1"/>
</dbReference>
<dbReference type="SMART" id="SM00487">
    <property type="entry name" value="DEXDc"/>
    <property type="match status" value="1"/>
</dbReference>
<keyword evidence="16" id="KW-1185">Reference proteome</keyword>
<dbReference type="EC" id="5.6.2.4" evidence="11"/>
<feature type="region of interest" description="Disordered" evidence="12">
    <location>
        <begin position="473"/>
        <end position="537"/>
    </location>
</feature>
<evidence type="ECO:0000256" key="10">
    <source>
        <dbReference type="ARBA" id="ARBA00034617"/>
    </source>
</evidence>
<evidence type="ECO:0000256" key="9">
    <source>
        <dbReference type="ARBA" id="ARBA00023242"/>
    </source>
</evidence>
<dbReference type="Gene3D" id="3.40.50.300">
    <property type="entry name" value="P-loop containing nucleotide triphosphate hydrolases"/>
    <property type="match status" value="2"/>
</dbReference>
<keyword evidence="8" id="KW-0413">Isomerase</keyword>
<dbReference type="GO" id="GO:0005737">
    <property type="term" value="C:cytoplasm"/>
    <property type="evidence" value="ECO:0007669"/>
    <property type="project" value="TreeGrafter"/>
</dbReference>
<dbReference type="CDD" id="cd17920">
    <property type="entry name" value="DEXHc_RecQ"/>
    <property type="match status" value="1"/>
</dbReference>
<evidence type="ECO:0000256" key="7">
    <source>
        <dbReference type="ARBA" id="ARBA00023125"/>
    </source>
</evidence>
<dbReference type="GO" id="GO:0005634">
    <property type="term" value="C:nucleus"/>
    <property type="evidence" value="ECO:0007669"/>
    <property type="project" value="UniProtKB-SubCell"/>
</dbReference>
<dbReference type="GO" id="GO:0016787">
    <property type="term" value="F:hydrolase activity"/>
    <property type="evidence" value="ECO:0007669"/>
    <property type="project" value="UniProtKB-KW"/>
</dbReference>
<comment type="caution">
    <text evidence="15">The sequence shown here is derived from an EMBL/GenBank/DDBJ whole genome shotgun (WGS) entry which is preliminary data.</text>
</comment>
<feature type="domain" description="Helicase ATP-binding" evidence="13">
    <location>
        <begin position="33"/>
        <end position="208"/>
    </location>
</feature>
<dbReference type="InterPro" id="IPR014001">
    <property type="entry name" value="Helicase_ATP-bd"/>
</dbReference>
<keyword evidence="7" id="KW-0238">DNA-binding</keyword>
<gene>
    <name evidence="15" type="ORF">GAYE_SCF54G6241</name>
</gene>
<dbReference type="SMART" id="SM00490">
    <property type="entry name" value="HELICc"/>
    <property type="match status" value="1"/>
</dbReference>
<evidence type="ECO:0000256" key="4">
    <source>
        <dbReference type="ARBA" id="ARBA00022801"/>
    </source>
</evidence>
<evidence type="ECO:0000256" key="3">
    <source>
        <dbReference type="ARBA" id="ARBA00022741"/>
    </source>
</evidence>
<name>A0AAV9ILR5_9RHOD</name>
<proteinExistence type="inferred from homology"/>
<dbReference type="NCBIfam" id="TIGR00614">
    <property type="entry name" value="recQ_fam"/>
    <property type="match status" value="1"/>
</dbReference>
<feature type="compositionally biased region" description="Basic and acidic residues" evidence="12">
    <location>
        <begin position="503"/>
        <end position="516"/>
    </location>
</feature>
<dbReference type="Pfam" id="PF00271">
    <property type="entry name" value="Helicase_C"/>
    <property type="match status" value="1"/>
</dbReference>
<evidence type="ECO:0000259" key="13">
    <source>
        <dbReference type="PROSITE" id="PS51192"/>
    </source>
</evidence>
<evidence type="ECO:0000256" key="2">
    <source>
        <dbReference type="ARBA" id="ARBA00005446"/>
    </source>
</evidence>
<feature type="compositionally biased region" description="Polar residues" evidence="12">
    <location>
        <begin position="523"/>
        <end position="537"/>
    </location>
</feature>
<evidence type="ECO:0000313" key="16">
    <source>
        <dbReference type="Proteomes" id="UP001300502"/>
    </source>
</evidence>
<dbReference type="EMBL" id="JANCYU010000062">
    <property type="protein sequence ID" value="KAK4528304.1"/>
    <property type="molecule type" value="Genomic_DNA"/>
</dbReference>
<feature type="domain" description="Helicase C-terminal" evidence="14">
    <location>
        <begin position="236"/>
        <end position="384"/>
    </location>
</feature>
<dbReference type="InterPro" id="IPR032284">
    <property type="entry name" value="RecQ_Zn-bd"/>
</dbReference>
<organism evidence="15 16">
    <name type="scientific">Galdieria yellowstonensis</name>
    <dbReference type="NCBI Taxonomy" id="3028027"/>
    <lineage>
        <taxon>Eukaryota</taxon>
        <taxon>Rhodophyta</taxon>
        <taxon>Bangiophyceae</taxon>
        <taxon>Galdieriales</taxon>
        <taxon>Galdieriaceae</taxon>
        <taxon>Galdieria</taxon>
    </lineage>
</organism>
<comment type="subcellular location">
    <subcellularLocation>
        <location evidence="1 11">Nucleus</location>
    </subcellularLocation>
</comment>
<dbReference type="GO" id="GO:0005694">
    <property type="term" value="C:chromosome"/>
    <property type="evidence" value="ECO:0007669"/>
    <property type="project" value="TreeGrafter"/>
</dbReference>
<dbReference type="Pfam" id="PF00270">
    <property type="entry name" value="DEAD"/>
    <property type="match status" value="1"/>
</dbReference>
<evidence type="ECO:0000256" key="12">
    <source>
        <dbReference type="SAM" id="MobiDB-lite"/>
    </source>
</evidence>
<protein>
    <recommendedName>
        <fullName evidence="11">ATP-dependent DNA helicase</fullName>
        <ecNumber evidence="11">5.6.2.4</ecNumber>
    </recommendedName>
</protein>
<dbReference type="GO" id="GO:0003677">
    <property type="term" value="F:DNA binding"/>
    <property type="evidence" value="ECO:0007669"/>
    <property type="project" value="UniProtKB-KW"/>
</dbReference>
<dbReference type="FunFam" id="3.40.50.300:FF:001389">
    <property type="entry name" value="ATP-dependent DNA helicase RecQ"/>
    <property type="match status" value="1"/>
</dbReference>
<comment type="catalytic activity">
    <reaction evidence="11">
        <text>ATP + H2O = ADP + phosphate + H(+)</text>
        <dbReference type="Rhea" id="RHEA:13065"/>
        <dbReference type="ChEBI" id="CHEBI:15377"/>
        <dbReference type="ChEBI" id="CHEBI:15378"/>
        <dbReference type="ChEBI" id="CHEBI:30616"/>
        <dbReference type="ChEBI" id="CHEBI:43474"/>
        <dbReference type="ChEBI" id="CHEBI:456216"/>
    </reaction>
</comment>
<keyword evidence="4 11" id="KW-0378">Hydrolase</keyword>
<keyword evidence="6 11" id="KW-0067">ATP-binding</keyword>
<dbReference type="PROSITE" id="PS51194">
    <property type="entry name" value="HELICASE_CTER"/>
    <property type="match status" value="1"/>
</dbReference>
<keyword evidence="5 11" id="KW-0347">Helicase</keyword>
<dbReference type="Pfam" id="PF16124">
    <property type="entry name" value="RecQ_Zn_bind"/>
    <property type="match status" value="1"/>
</dbReference>
<dbReference type="InterPro" id="IPR001650">
    <property type="entry name" value="Helicase_C-like"/>
</dbReference>
<evidence type="ECO:0000256" key="6">
    <source>
        <dbReference type="ARBA" id="ARBA00022840"/>
    </source>
</evidence>
<dbReference type="AlphaFoldDB" id="A0AAV9ILR5"/>
<dbReference type="CDD" id="cd18794">
    <property type="entry name" value="SF2_C_RecQ"/>
    <property type="match status" value="1"/>
</dbReference>
<dbReference type="GO" id="GO:0043138">
    <property type="term" value="F:3'-5' DNA helicase activity"/>
    <property type="evidence" value="ECO:0007669"/>
    <property type="project" value="UniProtKB-EC"/>
</dbReference>
<dbReference type="GO" id="GO:0009378">
    <property type="term" value="F:four-way junction helicase activity"/>
    <property type="evidence" value="ECO:0007669"/>
    <property type="project" value="TreeGrafter"/>
</dbReference>
<dbReference type="InterPro" id="IPR027417">
    <property type="entry name" value="P-loop_NTPase"/>
</dbReference>
<dbReference type="PANTHER" id="PTHR13710">
    <property type="entry name" value="DNA HELICASE RECQ FAMILY MEMBER"/>
    <property type="match status" value="1"/>
</dbReference>
<evidence type="ECO:0000256" key="5">
    <source>
        <dbReference type="ARBA" id="ARBA00022806"/>
    </source>
</evidence>
<evidence type="ECO:0000256" key="11">
    <source>
        <dbReference type="RuleBase" id="RU364117"/>
    </source>
</evidence>
<dbReference type="SUPFAM" id="SSF52540">
    <property type="entry name" value="P-loop containing nucleoside triphosphate hydrolases"/>
    <property type="match status" value="1"/>
</dbReference>
<comment type="catalytic activity">
    <reaction evidence="10 11">
        <text>Couples ATP hydrolysis with the unwinding of duplex DNA by translocating in the 3'-5' direction.</text>
        <dbReference type="EC" id="5.6.2.4"/>
    </reaction>
</comment>
<evidence type="ECO:0000256" key="8">
    <source>
        <dbReference type="ARBA" id="ARBA00023235"/>
    </source>
</evidence>
<dbReference type="GO" id="GO:0000724">
    <property type="term" value="P:double-strand break repair via homologous recombination"/>
    <property type="evidence" value="ECO:0007669"/>
    <property type="project" value="TreeGrafter"/>
</dbReference>